<dbReference type="GO" id="GO:0003677">
    <property type="term" value="F:DNA binding"/>
    <property type="evidence" value="ECO:0007669"/>
    <property type="project" value="InterPro"/>
</dbReference>
<dbReference type="InterPro" id="IPR024370">
    <property type="entry name" value="PBP_domain"/>
</dbReference>
<gene>
    <name evidence="3" type="ORF">C1875_05370</name>
</gene>
<name>A0A369MIN9_EGGLN</name>
<evidence type="ECO:0000313" key="3">
    <source>
        <dbReference type="EMBL" id="RDB71616.1"/>
    </source>
</evidence>
<evidence type="ECO:0000259" key="2">
    <source>
        <dbReference type="Pfam" id="PF12728"/>
    </source>
</evidence>
<dbReference type="SUPFAM" id="SSF53850">
    <property type="entry name" value="Periplasmic binding protein-like II"/>
    <property type="match status" value="1"/>
</dbReference>
<evidence type="ECO:0008006" key="5">
    <source>
        <dbReference type="Google" id="ProtNLM"/>
    </source>
</evidence>
<dbReference type="AlphaFoldDB" id="A0A369MIN9"/>
<dbReference type="InterPro" id="IPR010093">
    <property type="entry name" value="SinI_DNA-bd"/>
</dbReference>
<feature type="domain" description="Helix-turn-helix" evidence="2">
    <location>
        <begin position="7"/>
        <end position="54"/>
    </location>
</feature>
<reference evidence="3 4" key="1">
    <citation type="journal article" date="2018" name="Elife">
        <title>Discovery and characterization of a prevalent human gut bacterial enzyme sufficient for the inactivation of a family of plant toxins.</title>
        <authorList>
            <person name="Koppel N."/>
            <person name="Bisanz J.E."/>
            <person name="Pandelia M.E."/>
            <person name="Turnbaugh P.J."/>
            <person name="Balskus E.P."/>
        </authorList>
    </citation>
    <scope>NUCLEOTIDE SEQUENCE [LARGE SCALE GENOMIC DNA]</scope>
    <source>
        <strain evidence="3 4">W1 BHI 6</strain>
    </source>
</reference>
<dbReference type="NCBIfam" id="TIGR01764">
    <property type="entry name" value="excise"/>
    <property type="match status" value="1"/>
</dbReference>
<sequence length="326" mass="34976">MRNDDALTADEVAGLLQVSRSSVYKLVKADELASYHVGRKMRFTMGDVENYIARSKRAKTAAVTAAAVPCAAVSAPAPAPTAVSASRSGSQSASGPFVLAGNDIVGDILANYLGATNTAVDRIYEGSYNALVDLYRGEVHAALTHLYDGETDSYNVAAVKRLLPGVPLKVVRLVRRRQGLIVAKGNPKSLRTWDDLLQPGVRLVNRECGCGSRILLDEQLARRGVSGAAIEGYEREANSALSMASFVARGAADVGIGAERVFHQVEGVGFLPLQDEWLDIVLAKRPGCERTVDAIAKLARTRPFREEIGSIVGYDASRMGEVVFER</sequence>
<feature type="domain" description="PBP" evidence="1">
    <location>
        <begin position="117"/>
        <end position="286"/>
    </location>
</feature>
<dbReference type="Pfam" id="PF12727">
    <property type="entry name" value="PBP_like"/>
    <property type="match status" value="1"/>
</dbReference>
<protein>
    <recommendedName>
        <fullName evidence="5">Helix-turn-helix domain-containing protein</fullName>
    </recommendedName>
</protein>
<dbReference type="InterPro" id="IPR041657">
    <property type="entry name" value="HTH_17"/>
</dbReference>
<dbReference type="Gene3D" id="3.40.190.10">
    <property type="entry name" value="Periplasmic binding protein-like II"/>
    <property type="match status" value="1"/>
</dbReference>
<evidence type="ECO:0000313" key="4">
    <source>
        <dbReference type="Proteomes" id="UP000253970"/>
    </source>
</evidence>
<comment type="caution">
    <text evidence="3">The sequence shown here is derived from an EMBL/GenBank/DDBJ whole genome shotgun (WGS) entry which is preliminary data.</text>
</comment>
<evidence type="ECO:0000259" key="1">
    <source>
        <dbReference type="Pfam" id="PF12727"/>
    </source>
</evidence>
<dbReference type="Pfam" id="PF12728">
    <property type="entry name" value="HTH_17"/>
    <property type="match status" value="1"/>
</dbReference>
<dbReference type="EMBL" id="PPTU01000006">
    <property type="protein sequence ID" value="RDB71616.1"/>
    <property type="molecule type" value="Genomic_DNA"/>
</dbReference>
<dbReference type="PANTHER" id="PTHR38431">
    <property type="entry name" value="BLL2305 PROTEIN"/>
    <property type="match status" value="1"/>
</dbReference>
<accession>A0A369MIN9</accession>
<dbReference type="Proteomes" id="UP000253970">
    <property type="component" value="Unassembled WGS sequence"/>
</dbReference>
<dbReference type="RefSeq" id="WP_114533400.1">
    <property type="nucleotide sequence ID" value="NZ_JAQDVM010000001.1"/>
</dbReference>
<proteinExistence type="predicted"/>
<organism evidence="3 4">
    <name type="scientific">Eggerthella lenta</name>
    <name type="common">Eubacterium lentum</name>
    <dbReference type="NCBI Taxonomy" id="84112"/>
    <lineage>
        <taxon>Bacteria</taxon>
        <taxon>Bacillati</taxon>
        <taxon>Actinomycetota</taxon>
        <taxon>Coriobacteriia</taxon>
        <taxon>Eggerthellales</taxon>
        <taxon>Eggerthellaceae</taxon>
        <taxon>Eggerthella</taxon>
    </lineage>
</organism>
<dbReference type="PANTHER" id="PTHR38431:SF1">
    <property type="entry name" value="BLL2305 PROTEIN"/>
    <property type="match status" value="1"/>
</dbReference>